<dbReference type="Pfam" id="PF03734">
    <property type="entry name" value="YkuD"/>
    <property type="match status" value="1"/>
</dbReference>
<dbReference type="UniPathway" id="UPA00219"/>
<evidence type="ECO:0000256" key="4">
    <source>
        <dbReference type="ARBA" id="ARBA00022960"/>
    </source>
</evidence>
<comment type="similarity">
    <text evidence="2">Belongs to the YkuD family.</text>
</comment>
<gene>
    <name evidence="9" type="ORF">J421_4454</name>
</gene>
<dbReference type="SUPFAM" id="SSF141523">
    <property type="entry name" value="L,D-transpeptidase catalytic domain-like"/>
    <property type="match status" value="1"/>
</dbReference>
<dbReference type="InterPro" id="IPR005490">
    <property type="entry name" value="LD_TPept_cat_dom"/>
</dbReference>
<dbReference type="HOGENOM" id="CLU_1041142_0_0_0"/>
<keyword evidence="5 7" id="KW-0573">Peptidoglycan synthesis</keyword>
<evidence type="ECO:0000256" key="7">
    <source>
        <dbReference type="PROSITE-ProRule" id="PRU01373"/>
    </source>
</evidence>
<evidence type="ECO:0000256" key="3">
    <source>
        <dbReference type="ARBA" id="ARBA00022679"/>
    </source>
</evidence>
<proteinExistence type="inferred from homology"/>
<evidence type="ECO:0000256" key="5">
    <source>
        <dbReference type="ARBA" id="ARBA00022984"/>
    </source>
</evidence>
<dbReference type="GO" id="GO:0016740">
    <property type="term" value="F:transferase activity"/>
    <property type="evidence" value="ECO:0007669"/>
    <property type="project" value="UniProtKB-KW"/>
</dbReference>
<evidence type="ECO:0000256" key="2">
    <source>
        <dbReference type="ARBA" id="ARBA00005992"/>
    </source>
</evidence>
<dbReference type="STRING" id="861299.J421_4454"/>
<dbReference type="PANTHER" id="PTHR36699">
    <property type="entry name" value="LD-TRANSPEPTIDASE"/>
    <property type="match status" value="1"/>
</dbReference>
<reference evidence="9 10" key="1">
    <citation type="journal article" date="2014" name="Genome Announc.">
        <title>Genome Sequence and Methylome of Soil Bacterium Gemmatirosa kalamazoonensis KBS708T, a Member of the Rarely Cultivated Gemmatimonadetes Phylum.</title>
        <authorList>
            <person name="Debruyn J.M."/>
            <person name="Radosevich M."/>
            <person name="Wommack K.E."/>
            <person name="Polson S.W."/>
            <person name="Hauser L.J."/>
            <person name="Fawaz M.N."/>
            <person name="Korlach J."/>
            <person name="Tsai Y.C."/>
        </authorList>
    </citation>
    <scope>NUCLEOTIDE SEQUENCE [LARGE SCALE GENOMIC DNA]</scope>
    <source>
        <strain evidence="9 10">KBS708</strain>
    </source>
</reference>
<keyword evidence="10" id="KW-1185">Reference proteome</keyword>
<feature type="active site" description="Proton donor/acceptor" evidence="7">
    <location>
        <position position="220"/>
    </location>
</feature>
<evidence type="ECO:0000259" key="8">
    <source>
        <dbReference type="PROSITE" id="PS52029"/>
    </source>
</evidence>
<keyword evidence="4 7" id="KW-0133">Cell shape</keyword>
<dbReference type="GO" id="GO:0071555">
    <property type="term" value="P:cell wall organization"/>
    <property type="evidence" value="ECO:0007669"/>
    <property type="project" value="UniProtKB-UniRule"/>
</dbReference>
<feature type="active site" description="Nucleophile" evidence="7">
    <location>
        <position position="242"/>
    </location>
</feature>
<dbReference type="PROSITE" id="PS52029">
    <property type="entry name" value="LD_TPASE"/>
    <property type="match status" value="1"/>
</dbReference>
<comment type="pathway">
    <text evidence="1 7">Cell wall biogenesis; peptidoglycan biosynthesis.</text>
</comment>
<dbReference type="CDD" id="cd16913">
    <property type="entry name" value="YkuD_like"/>
    <property type="match status" value="1"/>
</dbReference>
<dbReference type="OrthoDB" id="9809748at2"/>
<dbReference type="eggNOG" id="COG3034">
    <property type="taxonomic scope" value="Bacteria"/>
</dbReference>
<accession>W0RMJ0</accession>
<keyword evidence="3" id="KW-0808">Transferase</keyword>
<dbReference type="KEGG" id="gba:J421_4454"/>
<sequence>MTFLPLARVLLSAFAPLLSPSDSGTIVRPTPSPAPTPVVAPFTVPVISPKADTSAAASLPLPTVTPVVDAAAVPAVETALVAAPTPVSPAPAAFAAPTLAAGGWAFAPGMVAMPSWVSGTRTGLRHAGRADSIVVEKGEHRMTLYAGTEVLGVYQVAIGKRDGKKERIGDLKTPEGLYHVDARNPTSRFHLALHISYPNADDLARARTLGVATGGDVMIHGLPNGQGTAGVAHRNYDWTNGCVAVTDQEIEEIWSAVPVGTVVRIKP</sequence>
<organism evidence="9 10">
    <name type="scientific">Gemmatirosa kalamazoonensis</name>
    <dbReference type="NCBI Taxonomy" id="861299"/>
    <lineage>
        <taxon>Bacteria</taxon>
        <taxon>Pseudomonadati</taxon>
        <taxon>Gemmatimonadota</taxon>
        <taxon>Gemmatimonadia</taxon>
        <taxon>Gemmatimonadales</taxon>
        <taxon>Gemmatimonadaceae</taxon>
        <taxon>Gemmatirosa</taxon>
    </lineage>
</organism>
<dbReference type="GO" id="GO:0009252">
    <property type="term" value="P:peptidoglycan biosynthetic process"/>
    <property type="evidence" value="ECO:0007669"/>
    <property type="project" value="UniProtKB-UniPathway"/>
</dbReference>
<dbReference type="RefSeq" id="WP_025413424.1">
    <property type="nucleotide sequence ID" value="NZ_CP007128.1"/>
</dbReference>
<dbReference type="GO" id="GO:0004180">
    <property type="term" value="F:carboxypeptidase activity"/>
    <property type="evidence" value="ECO:0007669"/>
    <property type="project" value="UniProtKB-ARBA"/>
</dbReference>
<dbReference type="Proteomes" id="UP000019151">
    <property type="component" value="Chromosome"/>
</dbReference>
<dbReference type="InParanoid" id="W0RMJ0"/>
<evidence type="ECO:0000256" key="6">
    <source>
        <dbReference type="ARBA" id="ARBA00023316"/>
    </source>
</evidence>
<name>W0RMJ0_9BACT</name>
<dbReference type="GO" id="GO:0008360">
    <property type="term" value="P:regulation of cell shape"/>
    <property type="evidence" value="ECO:0007669"/>
    <property type="project" value="UniProtKB-UniRule"/>
</dbReference>
<evidence type="ECO:0000313" key="9">
    <source>
        <dbReference type="EMBL" id="AHG91991.1"/>
    </source>
</evidence>
<evidence type="ECO:0000313" key="10">
    <source>
        <dbReference type="Proteomes" id="UP000019151"/>
    </source>
</evidence>
<feature type="domain" description="L,D-TPase catalytic" evidence="8">
    <location>
        <begin position="131"/>
        <end position="266"/>
    </location>
</feature>
<dbReference type="InterPro" id="IPR038063">
    <property type="entry name" value="Transpep_catalytic_dom"/>
</dbReference>
<protein>
    <submittedName>
        <fullName evidence="9">ErfK/YbiS/YcfS/YnhG family protein</fullName>
    </submittedName>
</protein>
<dbReference type="Gene3D" id="2.40.440.10">
    <property type="entry name" value="L,D-transpeptidase catalytic domain-like"/>
    <property type="match status" value="1"/>
</dbReference>
<evidence type="ECO:0000256" key="1">
    <source>
        <dbReference type="ARBA" id="ARBA00004752"/>
    </source>
</evidence>
<dbReference type="AlphaFoldDB" id="W0RMJ0"/>
<keyword evidence="6 7" id="KW-0961">Cell wall biogenesis/degradation</keyword>
<dbReference type="PANTHER" id="PTHR36699:SF1">
    <property type="entry name" value="L,D-TRANSPEPTIDASE YAFK-RELATED"/>
    <property type="match status" value="1"/>
</dbReference>
<dbReference type="EMBL" id="CP007128">
    <property type="protein sequence ID" value="AHG91991.1"/>
    <property type="molecule type" value="Genomic_DNA"/>
</dbReference>